<dbReference type="Proteomes" id="UP000319980">
    <property type="component" value="Unassembled WGS sequence"/>
</dbReference>
<proteinExistence type="predicted"/>
<reference evidence="1 2" key="1">
    <citation type="journal article" date="2008" name="Int. J. Syst. Evol. Microbiol.">
        <title>Luteimonas marina sp. nov., isolated from seawater.</title>
        <authorList>
            <person name="Baik K.S."/>
            <person name="Park S.C."/>
            <person name="Kim M.S."/>
            <person name="Kim E.M."/>
            <person name="Park C."/>
            <person name="Chun J."/>
            <person name="Seong C.N."/>
        </authorList>
    </citation>
    <scope>NUCLEOTIDE SEQUENCE [LARGE SCALE GENOMIC DNA]</scope>
    <source>
        <strain evidence="1 2">FR1330</strain>
    </source>
</reference>
<evidence type="ECO:0000313" key="2">
    <source>
        <dbReference type="Proteomes" id="UP000319980"/>
    </source>
</evidence>
<evidence type="ECO:0000313" key="1">
    <source>
        <dbReference type="EMBL" id="TWT17113.1"/>
    </source>
</evidence>
<evidence type="ECO:0008006" key="3">
    <source>
        <dbReference type="Google" id="ProtNLM"/>
    </source>
</evidence>
<dbReference type="RefSeq" id="WP_146389478.1">
    <property type="nucleotide sequence ID" value="NZ_VOHK01000013.1"/>
</dbReference>
<dbReference type="OrthoDB" id="6057869at2"/>
<protein>
    <recommendedName>
        <fullName evidence="3">DUF3805 domain-containing protein</fullName>
    </recommendedName>
</protein>
<accession>A0A5C5TS52</accession>
<organism evidence="1 2">
    <name type="scientific">Luteimonas marina</name>
    <dbReference type="NCBI Taxonomy" id="488485"/>
    <lineage>
        <taxon>Bacteria</taxon>
        <taxon>Pseudomonadati</taxon>
        <taxon>Pseudomonadota</taxon>
        <taxon>Gammaproteobacteria</taxon>
        <taxon>Lysobacterales</taxon>
        <taxon>Lysobacteraceae</taxon>
        <taxon>Luteimonas</taxon>
    </lineage>
</organism>
<name>A0A5C5TS52_9GAMM</name>
<dbReference type="AlphaFoldDB" id="A0A5C5TS52"/>
<keyword evidence="2" id="KW-1185">Reference proteome</keyword>
<sequence length="150" mass="16633">MTEFDRITTDNWTVAFPSDWPDASDSDGTLYFESPAGDKGFYISLWIMSDEETRGSRELIESFQRTELSSFFPAEETWQVISHVSEGDATSASGYWEGINGARKYWICGKQIAAGKHVLRATFHDYDSSGPEESSDFFSTIVGSLALGAA</sequence>
<comment type="caution">
    <text evidence="1">The sequence shown here is derived from an EMBL/GenBank/DDBJ whole genome shotgun (WGS) entry which is preliminary data.</text>
</comment>
<gene>
    <name evidence="1" type="ORF">FQY83_17390</name>
</gene>
<dbReference type="EMBL" id="VOHK01000013">
    <property type="protein sequence ID" value="TWT17113.1"/>
    <property type="molecule type" value="Genomic_DNA"/>
</dbReference>